<evidence type="ECO:0000313" key="2">
    <source>
        <dbReference type="EMBL" id="RDH32741.1"/>
    </source>
</evidence>
<gene>
    <name evidence="2" type="ORF">BDQ94DRAFT_144943</name>
</gene>
<evidence type="ECO:0000256" key="1">
    <source>
        <dbReference type="SAM" id="Phobius"/>
    </source>
</evidence>
<sequence length="62" mass="7133">MRLFVRVWSVRPKQVGISSGSLGRGILFLVARLALSFMCGSFFFCSGFYFFFSKFQIFTMVI</sequence>
<evidence type="ECO:0000313" key="3">
    <source>
        <dbReference type="Proteomes" id="UP000253729"/>
    </source>
</evidence>
<keyword evidence="1" id="KW-0812">Transmembrane</keyword>
<accession>A0A3F3Q0T1</accession>
<dbReference type="GeneID" id="38134901"/>
<keyword evidence="1" id="KW-1133">Transmembrane helix</keyword>
<name>A0A3F3Q0T1_9EURO</name>
<organism evidence="2 3">
    <name type="scientific">Aspergillus welwitschiae</name>
    <dbReference type="NCBI Taxonomy" id="1341132"/>
    <lineage>
        <taxon>Eukaryota</taxon>
        <taxon>Fungi</taxon>
        <taxon>Dikarya</taxon>
        <taxon>Ascomycota</taxon>
        <taxon>Pezizomycotina</taxon>
        <taxon>Eurotiomycetes</taxon>
        <taxon>Eurotiomycetidae</taxon>
        <taxon>Eurotiales</taxon>
        <taxon>Aspergillaceae</taxon>
        <taxon>Aspergillus</taxon>
        <taxon>Aspergillus subgen. Circumdati</taxon>
    </lineage>
</organism>
<dbReference type="RefSeq" id="XP_026625763.1">
    <property type="nucleotide sequence ID" value="XM_026766545.1"/>
</dbReference>
<dbReference type="Proteomes" id="UP000253729">
    <property type="component" value="Unassembled WGS sequence"/>
</dbReference>
<feature type="non-terminal residue" evidence="2">
    <location>
        <position position="62"/>
    </location>
</feature>
<keyword evidence="1" id="KW-0472">Membrane</keyword>
<keyword evidence="3" id="KW-1185">Reference proteome</keyword>
<feature type="transmembrane region" description="Helical" evidence="1">
    <location>
        <begin position="26"/>
        <end position="52"/>
    </location>
</feature>
<dbReference type="AlphaFoldDB" id="A0A3F3Q0T1"/>
<dbReference type="EMBL" id="KZ852049">
    <property type="protein sequence ID" value="RDH32741.1"/>
    <property type="molecule type" value="Genomic_DNA"/>
</dbReference>
<protein>
    <submittedName>
        <fullName evidence="2">Uncharacterized protein</fullName>
    </submittedName>
</protein>
<proteinExistence type="predicted"/>
<reference evidence="2 3" key="1">
    <citation type="submission" date="2018-07" db="EMBL/GenBank/DDBJ databases">
        <title>The genomes of Aspergillus section Nigri reveals drivers in fungal speciation.</title>
        <authorList>
            <consortium name="DOE Joint Genome Institute"/>
            <person name="Vesth T.C."/>
            <person name="Nybo J."/>
            <person name="Theobald S."/>
            <person name="Brandl J."/>
            <person name="Frisvad J.C."/>
            <person name="Nielsen K.F."/>
            <person name="Lyhne E.K."/>
            <person name="Kogle M.E."/>
            <person name="Kuo A."/>
            <person name="Riley R."/>
            <person name="Clum A."/>
            <person name="Nolan M."/>
            <person name="Lipzen A."/>
            <person name="Salamov A."/>
            <person name="Henrissat B."/>
            <person name="Wiebenga A."/>
            <person name="De vries R.P."/>
            <person name="Grigoriev I.V."/>
            <person name="Mortensen U.H."/>
            <person name="Andersen M.R."/>
            <person name="Baker S.E."/>
        </authorList>
    </citation>
    <scope>NUCLEOTIDE SEQUENCE [LARGE SCALE GENOMIC DNA]</scope>
    <source>
        <strain evidence="2 3">CBS 139.54b</strain>
    </source>
</reference>